<evidence type="ECO:0000256" key="1">
    <source>
        <dbReference type="SAM" id="MobiDB-lite"/>
    </source>
</evidence>
<organism evidence="2 3">
    <name type="scientific">Rhamnella rubrinervis</name>
    <dbReference type="NCBI Taxonomy" id="2594499"/>
    <lineage>
        <taxon>Eukaryota</taxon>
        <taxon>Viridiplantae</taxon>
        <taxon>Streptophyta</taxon>
        <taxon>Embryophyta</taxon>
        <taxon>Tracheophyta</taxon>
        <taxon>Spermatophyta</taxon>
        <taxon>Magnoliopsida</taxon>
        <taxon>eudicotyledons</taxon>
        <taxon>Gunneridae</taxon>
        <taxon>Pentapetalae</taxon>
        <taxon>rosids</taxon>
        <taxon>fabids</taxon>
        <taxon>Rosales</taxon>
        <taxon>Rhamnaceae</taxon>
        <taxon>rhamnoid group</taxon>
        <taxon>Rhamneae</taxon>
        <taxon>Rhamnella</taxon>
    </lineage>
</organism>
<proteinExistence type="predicted"/>
<feature type="region of interest" description="Disordered" evidence="1">
    <location>
        <begin position="1"/>
        <end position="72"/>
    </location>
</feature>
<name>A0A8K0DWZ5_9ROSA</name>
<evidence type="ECO:0000313" key="3">
    <source>
        <dbReference type="Proteomes" id="UP000796880"/>
    </source>
</evidence>
<sequence>MEMPMPKRSSPSLDPILSQSDIVAELHRSEVEIGSSTSKSRKRPGKKVTTQGEPSHHETARTPASSSRVECKEIGESEDALQHELETKKLEVAMFFNGFTTAVPLPDKRA</sequence>
<protein>
    <submittedName>
        <fullName evidence="2">Uncharacterized protein</fullName>
    </submittedName>
</protein>
<comment type="caution">
    <text evidence="2">The sequence shown here is derived from an EMBL/GenBank/DDBJ whole genome shotgun (WGS) entry which is preliminary data.</text>
</comment>
<accession>A0A8K0DWZ5</accession>
<dbReference type="Proteomes" id="UP000796880">
    <property type="component" value="Unassembled WGS sequence"/>
</dbReference>
<dbReference type="AlphaFoldDB" id="A0A8K0DWZ5"/>
<evidence type="ECO:0000313" key="2">
    <source>
        <dbReference type="EMBL" id="KAF3435544.1"/>
    </source>
</evidence>
<reference evidence="2" key="1">
    <citation type="submission" date="2020-03" db="EMBL/GenBank/DDBJ databases">
        <title>A high-quality chromosome-level genome assembly of a woody plant with both climbing and erect habits, Rhamnella rubrinervis.</title>
        <authorList>
            <person name="Lu Z."/>
            <person name="Yang Y."/>
            <person name="Zhu X."/>
            <person name="Sun Y."/>
        </authorList>
    </citation>
    <scope>NUCLEOTIDE SEQUENCE</scope>
    <source>
        <strain evidence="2">BYM</strain>
        <tissue evidence="2">Leaf</tissue>
    </source>
</reference>
<dbReference type="EMBL" id="VOIH02000010">
    <property type="protein sequence ID" value="KAF3435544.1"/>
    <property type="molecule type" value="Genomic_DNA"/>
</dbReference>
<keyword evidence="3" id="KW-1185">Reference proteome</keyword>
<gene>
    <name evidence="2" type="ORF">FNV43_RR22633</name>
</gene>
<feature type="compositionally biased region" description="Polar residues" evidence="1">
    <location>
        <begin position="9"/>
        <end position="21"/>
    </location>
</feature>